<dbReference type="Proteomes" id="UP000076798">
    <property type="component" value="Unassembled WGS sequence"/>
</dbReference>
<dbReference type="OrthoDB" id="57709at2759"/>
<evidence type="ECO:0000313" key="3">
    <source>
        <dbReference type="Proteomes" id="UP000076798"/>
    </source>
</evidence>
<evidence type="ECO:0000313" key="2">
    <source>
        <dbReference type="EMBL" id="KZT38979.1"/>
    </source>
</evidence>
<evidence type="ECO:0000256" key="1">
    <source>
        <dbReference type="SAM" id="MobiDB-lite"/>
    </source>
</evidence>
<feature type="compositionally biased region" description="Low complexity" evidence="1">
    <location>
        <begin position="153"/>
        <end position="169"/>
    </location>
</feature>
<keyword evidence="3" id="KW-1185">Reference proteome</keyword>
<proteinExistence type="predicted"/>
<organism evidence="2 3">
    <name type="scientific">Sistotremastrum suecicum HHB10207 ss-3</name>
    <dbReference type="NCBI Taxonomy" id="1314776"/>
    <lineage>
        <taxon>Eukaryota</taxon>
        <taxon>Fungi</taxon>
        <taxon>Dikarya</taxon>
        <taxon>Basidiomycota</taxon>
        <taxon>Agaricomycotina</taxon>
        <taxon>Agaricomycetes</taxon>
        <taxon>Sistotremastrales</taxon>
        <taxon>Sistotremastraceae</taxon>
        <taxon>Sistotremastrum</taxon>
    </lineage>
</organism>
<dbReference type="AlphaFoldDB" id="A0A166DWV1"/>
<sequence>MCRSCGMYSDAYDVLFSDLFFSGRGRGRSSYGGGFGMGGDVDRTGFATVSERAMNAEHTAERLFLDHLATVDTSKGPVTTEIIQFHLVPDMKKRFNNFVKGYGCTATQRQLTRAEQDKINKSRKSLMIYTSVRVTPQAQQEFLAKKAQKTGGAAASAVPAAKTSAAVAPLGDSRKRNALDAGLDGSSGSDAKKAKPVVSNF</sequence>
<name>A0A166DWV1_9AGAM</name>
<gene>
    <name evidence="2" type="ORF">SISSUDRAFT_1128445</name>
</gene>
<accession>A0A166DWV1</accession>
<feature type="region of interest" description="Disordered" evidence="1">
    <location>
        <begin position="153"/>
        <end position="201"/>
    </location>
</feature>
<dbReference type="EMBL" id="KV428054">
    <property type="protein sequence ID" value="KZT38979.1"/>
    <property type="molecule type" value="Genomic_DNA"/>
</dbReference>
<protein>
    <submittedName>
        <fullName evidence="2">Uncharacterized protein</fullName>
    </submittedName>
</protein>
<reference evidence="2 3" key="1">
    <citation type="journal article" date="2016" name="Mol. Biol. Evol.">
        <title>Comparative Genomics of Early-Diverging Mushroom-Forming Fungi Provides Insights into the Origins of Lignocellulose Decay Capabilities.</title>
        <authorList>
            <person name="Nagy L.G."/>
            <person name="Riley R."/>
            <person name="Tritt A."/>
            <person name="Adam C."/>
            <person name="Daum C."/>
            <person name="Floudas D."/>
            <person name="Sun H."/>
            <person name="Yadav J.S."/>
            <person name="Pangilinan J."/>
            <person name="Larsson K.H."/>
            <person name="Matsuura K."/>
            <person name="Barry K."/>
            <person name="Labutti K."/>
            <person name="Kuo R."/>
            <person name="Ohm R.A."/>
            <person name="Bhattacharya S.S."/>
            <person name="Shirouzu T."/>
            <person name="Yoshinaga Y."/>
            <person name="Martin F.M."/>
            <person name="Grigoriev I.V."/>
            <person name="Hibbett D.S."/>
        </authorList>
    </citation>
    <scope>NUCLEOTIDE SEQUENCE [LARGE SCALE GENOMIC DNA]</scope>
    <source>
        <strain evidence="2 3">HHB10207 ss-3</strain>
    </source>
</reference>